<feature type="compositionally biased region" description="Basic and acidic residues" evidence="7">
    <location>
        <begin position="28"/>
        <end position="40"/>
    </location>
</feature>
<keyword evidence="2" id="KW-0285">Flavoprotein</keyword>
<dbReference type="Gene3D" id="3.20.20.70">
    <property type="entry name" value="Aldolase class I"/>
    <property type="match status" value="1"/>
</dbReference>
<dbReference type="InterPro" id="IPR018517">
    <property type="entry name" value="tRNA_hU_synthase_CS"/>
</dbReference>
<gene>
    <name evidence="9" type="primary">dusB</name>
    <name evidence="9" type="ORF">G9H71_02220</name>
</gene>
<dbReference type="PANTHER" id="PTHR45846:SF1">
    <property type="entry name" value="TRNA-DIHYDROURIDINE(47) SYNTHASE [NAD(P)(+)]-LIKE"/>
    <property type="match status" value="1"/>
</dbReference>
<feature type="domain" description="DUS-like FMN-binding" evidence="8">
    <location>
        <begin position="93"/>
        <end position="394"/>
    </location>
</feature>
<evidence type="ECO:0000259" key="8">
    <source>
        <dbReference type="Pfam" id="PF01207"/>
    </source>
</evidence>
<comment type="caution">
    <text evidence="9">The sequence shown here is derived from an EMBL/GenBank/DDBJ whole genome shotgun (WGS) entry which is preliminary data.</text>
</comment>
<feature type="region of interest" description="Disordered" evidence="7">
    <location>
        <begin position="1"/>
        <end position="76"/>
    </location>
</feature>
<keyword evidence="3" id="KW-0288">FMN</keyword>
<dbReference type="RefSeq" id="WP_166277123.1">
    <property type="nucleotide sequence ID" value="NZ_JAANNP010000001.1"/>
</dbReference>
<dbReference type="InterPro" id="IPR035587">
    <property type="entry name" value="DUS-like_FMN-bd"/>
</dbReference>
<keyword evidence="6" id="KW-0560">Oxidoreductase</keyword>
<dbReference type="Pfam" id="PF01207">
    <property type="entry name" value="Dus"/>
    <property type="match status" value="1"/>
</dbReference>
<evidence type="ECO:0000256" key="5">
    <source>
        <dbReference type="ARBA" id="ARBA00022857"/>
    </source>
</evidence>
<dbReference type="InterPro" id="IPR004652">
    <property type="entry name" value="DusB-like"/>
</dbReference>
<evidence type="ECO:0000256" key="4">
    <source>
        <dbReference type="ARBA" id="ARBA00022694"/>
    </source>
</evidence>
<evidence type="ECO:0000313" key="10">
    <source>
        <dbReference type="Proteomes" id="UP000800981"/>
    </source>
</evidence>
<evidence type="ECO:0000256" key="2">
    <source>
        <dbReference type="ARBA" id="ARBA00022630"/>
    </source>
</evidence>
<dbReference type="NCBIfam" id="TIGR00737">
    <property type="entry name" value="nifR3_yhdG"/>
    <property type="match status" value="1"/>
</dbReference>
<name>A0ABX0GP24_9ACTN</name>
<dbReference type="InterPro" id="IPR024036">
    <property type="entry name" value="tRNA-dHydroUridine_Synthase_C"/>
</dbReference>
<evidence type="ECO:0000256" key="3">
    <source>
        <dbReference type="ARBA" id="ARBA00022643"/>
    </source>
</evidence>
<dbReference type="EMBL" id="JAANNP010000001">
    <property type="protein sequence ID" value="NHC12596.1"/>
    <property type="molecule type" value="Genomic_DNA"/>
</dbReference>
<reference evidence="9 10" key="1">
    <citation type="submission" date="2020-03" db="EMBL/GenBank/DDBJ databases">
        <title>Two novel Motilibacter sp.</title>
        <authorList>
            <person name="Liu S."/>
        </authorList>
    </citation>
    <scope>NUCLEOTIDE SEQUENCE [LARGE SCALE GENOMIC DNA]</scope>
    <source>
        <strain evidence="9 10">E257</strain>
    </source>
</reference>
<evidence type="ECO:0000256" key="7">
    <source>
        <dbReference type="SAM" id="MobiDB-lite"/>
    </source>
</evidence>
<accession>A0ABX0GP24</accession>
<sequence length="451" mass="48572">MSTYAPDTPTRAEPQAARDRAEPQAARDCAEPQAARDRAEPQAARDCAEPQAARDRAEPQAARGRVELEPTPARPVAPPLRLGRLEVGLPVVLAPMAGITNAPYRQLCREAAGGRGLFVSEMITSRGLVEGDRETLHLLKPGPDEVPRSVQLYGVDPYYVGEAVRILVDEHGVDHVDLNFGCPVPKITKKGGGAALPWKRGLLRDVLRAAVMGGQGAPVTLKTRKGLDDHLLTYLDAGRIAQDEGCAAIALHARTAIQGYSGTADWDAIARLKEAVDIPVLGNGDIWEASDAVRMVEQTGCDGVVVGRGCLGRPWLFADLAAAFDGRPHTALPRLKDVAEMVRRHAELLTAWTGEERGLRELRKFMAWSFKGFAVGSTLRQQLGLVSSLAELDDLLGQLDTDQPFPEAELGRPRGRTSPQKRLVLPEGWLDDADTACVALEADEELAVSGG</sequence>
<keyword evidence="5" id="KW-0521">NADP</keyword>
<dbReference type="Proteomes" id="UP000800981">
    <property type="component" value="Unassembled WGS sequence"/>
</dbReference>
<dbReference type="InterPro" id="IPR013785">
    <property type="entry name" value="Aldolase_TIM"/>
</dbReference>
<evidence type="ECO:0000313" key="9">
    <source>
        <dbReference type="EMBL" id="NHC12596.1"/>
    </source>
</evidence>
<keyword evidence="10" id="KW-1185">Reference proteome</keyword>
<dbReference type="PANTHER" id="PTHR45846">
    <property type="entry name" value="TRNA-DIHYDROURIDINE(47) SYNTHASE [NAD(P)(+)]-LIKE"/>
    <property type="match status" value="1"/>
</dbReference>
<dbReference type="CDD" id="cd02801">
    <property type="entry name" value="DUS_like_FMN"/>
    <property type="match status" value="1"/>
</dbReference>
<evidence type="ECO:0000256" key="1">
    <source>
        <dbReference type="ARBA" id="ARBA00001917"/>
    </source>
</evidence>
<proteinExistence type="predicted"/>
<protein>
    <submittedName>
        <fullName evidence="9">tRNA dihydrouridine synthase DusB</fullName>
    </submittedName>
</protein>
<feature type="compositionally biased region" description="Basic and acidic residues" evidence="7">
    <location>
        <begin position="46"/>
        <end position="68"/>
    </location>
</feature>
<dbReference type="SUPFAM" id="SSF51395">
    <property type="entry name" value="FMN-linked oxidoreductases"/>
    <property type="match status" value="1"/>
</dbReference>
<keyword evidence="4" id="KW-0819">tRNA processing</keyword>
<comment type="cofactor">
    <cofactor evidence="1">
        <name>FMN</name>
        <dbReference type="ChEBI" id="CHEBI:58210"/>
    </cofactor>
</comment>
<dbReference type="Gene3D" id="1.10.1200.80">
    <property type="entry name" value="Putative flavin oxidoreducatase, domain 2"/>
    <property type="match status" value="1"/>
</dbReference>
<evidence type="ECO:0000256" key="6">
    <source>
        <dbReference type="ARBA" id="ARBA00023002"/>
    </source>
</evidence>
<organism evidence="9 10">
    <name type="scientific">Motilibacter deserti</name>
    <dbReference type="NCBI Taxonomy" id="2714956"/>
    <lineage>
        <taxon>Bacteria</taxon>
        <taxon>Bacillati</taxon>
        <taxon>Actinomycetota</taxon>
        <taxon>Actinomycetes</taxon>
        <taxon>Motilibacterales</taxon>
        <taxon>Motilibacteraceae</taxon>
        <taxon>Motilibacter</taxon>
    </lineage>
</organism>
<dbReference type="PROSITE" id="PS01136">
    <property type="entry name" value="UPF0034"/>
    <property type="match status" value="1"/>
</dbReference>